<dbReference type="InterPro" id="IPR018580">
    <property type="entry name" value="Uncharacterised_YfhO"/>
</dbReference>
<protein>
    <submittedName>
        <fullName evidence="2">YfhO family protein</fullName>
    </submittedName>
</protein>
<comment type="caution">
    <text evidence="2">The sequence shown here is derived from an EMBL/GenBank/DDBJ whole genome shotgun (WGS) entry which is preliminary data.</text>
</comment>
<reference evidence="2" key="1">
    <citation type="journal article" date="2021" name="PeerJ">
        <title>Extensive microbial diversity within the chicken gut microbiome revealed by metagenomics and culture.</title>
        <authorList>
            <person name="Gilroy R."/>
            <person name="Ravi A."/>
            <person name="Getino M."/>
            <person name="Pursley I."/>
            <person name="Horton D.L."/>
            <person name="Alikhan N.F."/>
            <person name="Baker D."/>
            <person name="Gharbi K."/>
            <person name="Hall N."/>
            <person name="Watson M."/>
            <person name="Adriaenssens E.M."/>
            <person name="Foster-Nyarko E."/>
            <person name="Jarju S."/>
            <person name="Secka A."/>
            <person name="Antonio M."/>
            <person name="Oren A."/>
            <person name="Chaudhuri R.R."/>
            <person name="La Ragione R."/>
            <person name="Hildebrand F."/>
            <person name="Pallen M.J."/>
        </authorList>
    </citation>
    <scope>NUCLEOTIDE SEQUENCE</scope>
    <source>
        <strain evidence="2">CHK191-13928</strain>
    </source>
</reference>
<dbReference type="EMBL" id="DXEM01000015">
    <property type="protein sequence ID" value="HIX67497.1"/>
    <property type="molecule type" value="Genomic_DNA"/>
</dbReference>
<feature type="transmembrane region" description="Helical" evidence="1">
    <location>
        <begin position="325"/>
        <end position="345"/>
    </location>
</feature>
<feature type="transmembrane region" description="Helical" evidence="1">
    <location>
        <begin position="108"/>
        <end position="129"/>
    </location>
</feature>
<organism evidence="2 3">
    <name type="scientific">Candidatus Anaerostipes excrementavium</name>
    <dbReference type="NCBI Taxonomy" id="2838463"/>
    <lineage>
        <taxon>Bacteria</taxon>
        <taxon>Bacillati</taxon>
        <taxon>Bacillota</taxon>
        <taxon>Clostridia</taxon>
        <taxon>Lachnospirales</taxon>
        <taxon>Lachnospiraceae</taxon>
        <taxon>Anaerostipes</taxon>
    </lineage>
</organism>
<evidence type="ECO:0000313" key="2">
    <source>
        <dbReference type="EMBL" id="HIX67497.1"/>
    </source>
</evidence>
<dbReference type="AlphaFoldDB" id="A0A9D2B9Q5"/>
<accession>A0A9D2B9Q5</accession>
<evidence type="ECO:0000256" key="1">
    <source>
        <dbReference type="SAM" id="Phobius"/>
    </source>
</evidence>
<proteinExistence type="predicted"/>
<feature type="transmembrane region" description="Helical" evidence="1">
    <location>
        <begin position="187"/>
        <end position="215"/>
    </location>
</feature>
<feature type="transmembrane region" description="Helical" evidence="1">
    <location>
        <begin position="12"/>
        <end position="32"/>
    </location>
</feature>
<name>A0A9D2B9Q5_9FIRM</name>
<keyword evidence="1" id="KW-1133">Transmembrane helix</keyword>
<feature type="transmembrane region" description="Helical" evidence="1">
    <location>
        <begin position="440"/>
        <end position="462"/>
    </location>
</feature>
<sequence length="874" mass="100340">MTYRFGDFLRRHKYLIGAFLIPFFMMEIIAVIMEIQPFGNQSFMIVDALHQYLPFFADYQEKLQSMDRLFYSFHGGLGYNFWGLWAYYLSSPLNLIIVFFQKDMLNMVLSHLYVIKIALCCFTAAFYFYKRRGKETFSMIVFGMAYGFSSYIVGYSWNIMWLEVMILFPIILYGFEKMMQGKGWKTYCFALFLSLWCNFYMSFMTCLFLIIWFLLYEHQGVKKFFQNGFCFAFFSLLSAAMAAVVLVPAYLGIMQTSSAKWDFPKELWYGTFGDIFSRHFLGTKPLTMSVDDSDINLYCGILSLIMGLCYLLSREIKRSVRIRRLLVLVILFFSFNMPVLGYIWHGFHNQYGIPNRYAYLYIFVLLSMAYDGYCLVWERRKGQIGKILISLGVLGMIIGAAVYTAKDSVDQNTIYLTLGIGFVYGTFLLLYQKKFLQRKIAAGLLCVGFAAEIIVMSITGYMENGTVTVDEYFQDTKAIEKIKETYDENGSIRMDLASGRMLDESIWHTLNCMTLFGSTAQGNVVDIMDQLGFYTGVNEYLYEGSTPFTNNLFSMQYQIYRPFDSKPTTFQPMDTVGTLTVYKNPYLTSIGYGMKRTIEDWNYESSNPFYVQNDLAQKAYGISGLFRIQDVLRPELHGCEMVQDNGMGEYVIKNKTSLADNVVFTIRAQETGDVYIHFDCSQAENTVIEKNGEEIMAGRLNGQILNLGEMEKGQEAQVKIQLEPEARDAGVVRMTIANMDDAVMSELYGAMKDQSFQMTKFESSEVEGKIVRKNSGITFFSIPYDKGWHAFVDGKEVKTMAIGDAFLGIPTESGEHEITLRYKSAGFTEGAVLSGVGFVLFFLMAGLEFRKKKISKMRRSFSEKYDTLEEAKEE</sequence>
<dbReference type="PANTHER" id="PTHR38454">
    <property type="entry name" value="INTEGRAL MEMBRANE PROTEIN-RELATED"/>
    <property type="match status" value="1"/>
</dbReference>
<keyword evidence="1" id="KW-0812">Transmembrane</keyword>
<dbReference type="PANTHER" id="PTHR38454:SF1">
    <property type="entry name" value="INTEGRAL MEMBRANE PROTEIN"/>
    <property type="match status" value="1"/>
</dbReference>
<reference evidence="2" key="2">
    <citation type="submission" date="2021-04" db="EMBL/GenBank/DDBJ databases">
        <authorList>
            <person name="Gilroy R."/>
        </authorList>
    </citation>
    <scope>NUCLEOTIDE SEQUENCE</scope>
    <source>
        <strain evidence="2">CHK191-13928</strain>
    </source>
</reference>
<feature type="transmembrane region" description="Helical" evidence="1">
    <location>
        <begin position="388"/>
        <end position="406"/>
    </location>
</feature>
<feature type="transmembrane region" description="Helical" evidence="1">
    <location>
        <begin position="830"/>
        <end position="849"/>
    </location>
</feature>
<dbReference type="Pfam" id="PF09586">
    <property type="entry name" value="YfhO"/>
    <property type="match status" value="1"/>
</dbReference>
<dbReference type="Proteomes" id="UP000886721">
    <property type="component" value="Unassembled WGS sequence"/>
</dbReference>
<evidence type="ECO:0000313" key="3">
    <source>
        <dbReference type="Proteomes" id="UP000886721"/>
    </source>
</evidence>
<feature type="transmembrane region" description="Helical" evidence="1">
    <location>
        <begin position="412"/>
        <end position="431"/>
    </location>
</feature>
<feature type="transmembrane region" description="Helical" evidence="1">
    <location>
        <begin position="357"/>
        <end position="376"/>
    </location>
</feature>
<keyword evidence="1" id="KW-0472">Membrane</keyword>
<gene>
    <name evidence="2" type="ORF">H9735_05130</name>
</gene>
<feature type="transmembrane region" description="Helical" evidence="1">
    <location>
        <begin position="231"/>
        <end position="254"/>
    </location>
</feature>
<feature type="transmembrane region" description="Helical" evidence="1">
    <location>
        <begin position="159"/>
        <end position="175"/>
    </location>
</feature>